<name>A0A382QGF9_9ZZZZ</name>
<feature type="non-terminal residue" evidence="2">
    <location>
        <position position="1"/>
    </location>
</feature>
<evidence type="ECO:0000313" key="2">
    <source>
        <dbReference type="EMBL" id="SVC84058.1"/>
    </source>
</evidence>
<reference evidence="2" key="1">
    <citation type="submission" date="2018-05" db="EMBL/GenBank/DDBJ databases">
        <authorList>
            <person name="Lanie J.A."/>
            <person name="Ng W.-L."/>
            <person name="Kazmierczak K.M."/>
            <person name="Andrzejewski T.M."/>
            <person name="Davidsen T.M."/>
            <person name="Wayne K.J."/>
            <person name="Tettelin H."/>
            <person name="Glass J.I."/>
            <person name="Rusch D."/>
            <person name="Podicherti R."/>
            <person name="Tsui H.-C.T."/>
            <person name="Winkler M.E."/>
        </authorList>
    </citation>
    <scope>NUCLEOTIDE SEQUENCE</scope>
</reference>
<dbReference type="InterPro" id="IPR000594">
    <property type="entry name" value="ThiF_NAD_FAD-bd"/>
</dbReference>
<proteinExistence type="predicted"/>
<dbReference type="InterPro" id="IPR035985">
    <property type="entry name" value="Ubiquitin-activating_enz"/>
</dbReference>
<dbReference type="GO" id="GO:0008641">
    <property type="term" value="F:ubiquitin-like modifier activating enzyme activity"/>
    <property type="evidence" value="ECO:0007669"/>
    <property type="project" value="InterPro"/>
</dbReference>
<dbReference type="Pfam" id="PF00899">
    <property type="entry name" value="ThiF"/>
    <property type="match status" value="1"/>
</dbReference>
<dbReference type="Gene3D" id="3.40.50.720">
    <property type="entry name" value="NAD(P)-binding Rossmann-like Domain"/>
    <property type="match status" value="1"/>
</dbReference>
<dbReference type="SUPFAM" id="SSF69572">
    <property type="entry name" value="Activating enzymes of the ubiquitin-like proteins"/>
    <property type="match status" value="1"/>
</dbReference>
<organism evidence="2">
    <name type="scientific">marine metagenome</name>
    <dbReference type="NCBI Taxonomy" id="408172"/>
    <lineage>
        <taxon>unclassified sequences</taxon>
        <taxon>metagenomes</taxon>
        <taxon>ecological metagenomes</taxon>
    </lineage>
</organism>
<dbReference type="EMBL" id="UINC01114035">
    <property type="protein sequence ID" value="SVC84058.1"/>
    <property type="molecule type" value="Genomic_DNA"/>
</dbReference>
<accession>A0A382QGF9</accession>
<gene>
    <name evidence="2" type="ORF">METZ01_LOCUS336912</name>
</gene>
<evidence type="ECO:0000259" key="1">
    <source>
        <dbReference type="Pfam" id="PF00899"/>
    </source>
</evidence>
<protein>
    <recommendedName>
        <fullName evidence="1">THIF-type NAD/FAD binding fold domain-containing protein</fullName>
    </recommendedName>
</protein>
<dbReference type="AlphaFoldDB" id="A0A382QGF9"/>
<sequence length="100" mass="10441">PYLGNGNPCYRCIFPAPPPPGLIPSCAESGVFGALAGVIGSTQSLEALKELLGIGTTLSGYLLIYNGLDTNWRKVKVRPDPKCPLCGTAPSIKDLSGHSQ</sequence>
<feature type="domain" description="THIF-type NAD/FAD binding fold" evidence="1">
    <location>
        <begin position="5"/>
        <end position="84"/>
    </location>
</feature>